<comment type="caution">
    <text evidence="1">The sequence shown here is derived from an EMBL/GenBank/DDBJ whole genome shotgun (WGS) entry which is preliminary data.</text>
</comment>
<organism evidence="1 2">
    <name type="scientific">Leifsonia williamsii</name>
    <dbReference type="NCBI Taxonomy" id="3035919"/>
    <lineage>
        <taxon>Bacteria</taxon>
        <taxon>Bacillati</taxon>
        <taxon>Actinomycetota</taxon>
        <taxon>Actinomycetes</taxon>
        <taxon>Micrococcales</taxon>
        <taxon>Microbacteriaceae</taxon>
        <taxon>Leifsonia</taxon>
    </lineage>
</organism>
<protein>
    <submittedName>
        <fullName evidence="1">Uncharacterized protein</fullName>
    </submittedName>
</protein>
<proteinExistence type="predicted"/>
<accession>A0ABT8KG30</accession>
<dbReference type="EMBL" id="JAROCF010000002">
    <property type="protein sequence ID" value="MDN4616425.1"/>
    <property type="molecule type" value="Genomic_DNA"/>
</dbReference>
<dbReference type="RefSeq" id="WP_301209604.1">
    <property type="nucleotide sequence ID" value="NZ_JAROCF010000002.1"/>
</dbReference>
<sequence length="68" mass="7065">MNVTRIAQVVEVGDVLPSPQTPVAIAASGFDGSVVIVVVDGRGNVRILDQFGATPSIPIAYCQGAYYT</sequence>
<evidence type="ECO:0000313" key="2">
    <source>
        <dbReference type="Proteomes" id="UP001174208"/>
    </source>
</evidence>
<keyword evidence="2" id="KW-1185">Reference proteome</keyword>
<reference evidence="1" key="1">
    <citation type="submission" date="2023-06" db="EMBL/GenBank/DDBJ databases">
        <title>MT1 and MT2 Draft Genomes of Novel Species.</title>
        <authorList>
            <person name="Venkateswaran K."/>
        </authorList>
    </citation>
    <scope>NUCLEOTIDE SEQUENCE</scope>
    <source>
        <strain evidence="1">F6_8S_P_1B</strain>
    </source>
</reference>
<name>A0ABT8KG30_9MICO</name>
<dbReference type="Proteomes" id="UP001174208">
    <property type="component" value="Unassembled WGS sequence"/>
</dbReference>
<evidence type="ECO:0000313" key="1">
    <source>
        <dbReference type="EMBL" id="MDN4616425.1"/>
    </source>
</evidence>
<gene>
    <name evidence="1" type="ORF">P5G50_18410</name>
</gene>